<accession>A0A375I351</accession>
<protein>
    <recommendedName>
        <fullName evidence="5">OCRE domain-containing protein</fullName>
    </recommendedName>
</protein>
<dbReference type="RefSeq" id="WP_119715327.1">
    <property type="nucleotide sequence ID" value="NZ_OMOH01000004.1"/>
</dbReference>
<dbReference type="Proteomes" id="UP000265962">
    <property type="component" value="Unassembled WGS sequence"/>
</dbReference>
<evidence type="ECO:0008006" key="5">
    <source>
        <dbReference type="Google" id="ProtNLM"/>
    </source>
</evidence>
<sequence>MIDRDRILVEATRTRRQRLLSALTFGTLPDRRTVTNNVGRFVGSAVLAAVIGAGCLGGSFVVNTLQEQKMSTTSANYRSAIQGTSTLDEGTSVDPRTGYPIDPETGWAMAPDGLAYDTRSGWQVDTRTRRLIDPTTKYQVDPETLQVYPKERT</sequence>
<gene>
    <name evidence="3" type="ORF">PROPJV5_1077</name>
</gene>
<organism evidence="3 4">
    <name type="scientific">Propionibacterium ruminifibrarum</name>
    <dbReference type="NCBI Taxonomy" id="1962131"/>
    <lineage>
        <taxon>Bacteria</taxon>
        <taxon>Bacillati</taxon>
        <taxon>Actinomycetota</taxon>
        <taxon>Actinomycetes</taxon>
        <taxon>Propionibacteriales</taxon>
        <taxon>Propionibacteriaceae</taxon>
        <taxon>Propionibacterium</taxon>
    </lineage>
</organism>
<keyword evidence="2" id="KW-0472">Membrane</keyword>
<proteinExistence type="predicted"/>
<keyword evidence="2" id="KW-1133">Transmembrane helix</keyword>
<evidence type="ECO:0000256" key="1">
    <source>
        <dbReference type="SAM" id="MobiDB-lite"/>
    </source>
</evidence>
<reference evidence="4" key="1">
    <citation type="submission" date="2018-02" db="EMBL/GenBank/DDBJ databases">
        <authorList>
            <person name="Hornung B."/>
        </authorList>
    </citation>
    <scope>NUCLEOTIDE SEQUENCE [LARGE SCALE GENOMIC DNA]</scope>
</reference>
<keyword evidence="4" id="KW-1185">Reference proteome</keyword>
<feature type="transmembrane region" description="Helical" evidence="2">
    <location>
        <begin position="41"/>
        <end position="62"/>
    </location>
</feature>
<keyword evidence="2" id="KW-0812">Transmembrane</keyword>
<dbReference type="EMBL" id="OMOH01000004">
    <property type="protein sequence ID" value="SPF68134.1"/>
    <property type="molecule type" value="Genomic_DNA"/>
</dbReference>
<dbReference type="AlphaFoldDB" id="A0A375I351"/>
<feature type="region of interest" description="Disordered" evidence="1">
    <location>
        <begin position="82"/>
        <end position="104"/>
    </location>
</feature>
<name>A0A375I351_9ACTN</name>
<dbReference type="OrthoDB" id="3723990at2"/>
<evidence type="ECO:0000313" key="4">
    <source>
        <dbReference type="Proteomes" id="UP000265962"/>
    </source>
</evidence>
<evidence type="ECO:0000256" key="2">
    <source>
        <dbReference type="SAM" id="Phobius"/>
    </source>
</evidence>
<evidence type="ECO:0000313" key="3">
    <source>
        <dbReference type="EMBL" id="SPF68134.1"/>
    </source>
</evidence>